<keyword evidence="2" id="KW-1185">Reference proteome</keyword>
<evidence type="ECO:0000313" key="2">
    <source>
        <dbReference type="Proteomes" id="UP000298493"/>
    </source>
</evidence>
<accession>A0A4Z1NTJ0</accession>
<dbReference type="EMBL" id="SNSC02000012">
    <property type="protein sequence ID" value="TID19490.1"/>
    <property type="molecule type" value="Genomic_DNA"/>
</dbReference>
<gene>
    <name evidence="1" type="ORF">E6O75_ATG06828</name>
</gene>
<protein>
    <submittedName>
        <fullName evidence="1">Uncharacterized protein</fullName>
    </submittedName>
</protein>
<evidence type="ECO:0000313" key="1">
    <source>
        <dbReference type="EMBL" id="TID19490.1"/>
    </source>
</evidence>
<organism evidence="1 2">
    <name type="scientific">Venturia nashicola</name>
    <dbReference type="NCBI Taxonomy" id="86259"/>
    <lineage>
        <taxon>Eukaryota</taxon>
        <taxon>Fungi</taxon>
        <taxon>Dikarya</taxon>
        <taxon>Ascomycota</taxon>
        <taxon>Pezizomycotina</taxon>
        <taxon>Dothideomycetes</taxon>
        <taxon>Pleosporomycetidae</taxon>
        <taxon>Venturiales</taxon>
        <taxon>Venturiaceae</taxon>
        <taxon>Venturia</taxon>
    </lineage>
</organism>
<comment type="caution">
    <text evidence="1">The sequence shown here is derived from an EMBL/GenBank/DDBJ whole genome shotgun (WGS) entry which is preliminary data.</text>
</comment>
<name>A0A4Z1NTJ0_9PEZI</name>
<sequence>MQKVRKTRPINITHTSIRKIRQNTIPRLFRSECGSDVKDITDVNDYHAVMGGRTWRPPLSCWKWKGIVTPVGMGRYSELYALGELGFCDGWVVHEEKVAGTIAFGGVGGCEIIYGELQCDSNEYKELFSEAVHRFIREAICSRAKSEPGGFGAEILATMSAPGWSRSVCVISVTKTSWLSHDSSGTACSQPSALDSPESDLLSLWTSPRVISFNLWDAQDKDWHHVAVYGDQCRAYIISRVAVAEKNNEKARAIGAELK</sequence>
<dbReference type="Proteomes" id="UP000298493">
    <property type="component" value="Unassembled WGS sequence"/>
</dbReference>
<dbReference type="AlphaFoldDB" id="A0A4Z1NTJ0"/>
<reference evidence="1 2" key="1">
    <citation type="submission" date="2019-04" db="EMBL/GenBank/DDBJ databases">
        <title>High contiguity whole genome sequence and gene annotation resource for two Venturia nashicola isolates.</title>
        <authorList>
            <person name="Prokchorchik M."/>
            <person name="Won K."/>
            <person name="Lee Y."/>
            <person name="Choi E.D."/>
            <person name="Segonzac C."/>
            <person name="Sohn K.H."/>
        </authorList>
    </citation>
    <scope>NUCLEOTIDE SEQUENCE [LARGE SCALE GENOMIC DNA]</scope>
    <source>
        <strain evidence="1 2">PRI2</strain>
    </source>
</reference>
<proteinExistence type="predicted"/>